<dbReference type="EMBL" id="JH719475">
    <property type="protein sequence ID" value="EJF56325.1"/>
    <property type="molecule type" value="Genomic_DNA"/>
</dbReference>
<dbReference type="AlphaFoldDB" id="R7SKR5"/>
<dbReference type="OrthoDB" id="2717295at2759"/>
<evidence type="ECO:0000313" key="1">
    <source>
        <dbReference type="EMBL" id="EJF56325.1"/>
    </source>
</evidence>
<dbReference type="RefSeq" id="XP_007370939.1">
    <property type="nucleotide sequence ID" value="XM_007370877.1"/>
</dbReference>
<accession>R7SKR5</accession>
<evidence type="ECO:0008006" key="3">
    <source>
        <dbReference type="Google" id="ProtNLM"/>
    </source>
</evidence>
<dbReference type="Proteomes" id="UP000053319">
    <property type="component" value="Unassembled WGS sequence"/>
</dbReference>
<protein>
    <recommendedName>
        <fullName evidence="3">Reverse transcriptase domain-containing protein</fullName>
    </recommendedName>
</protein>
<reference evidence="1 2" key="1">
    <citation type="journal article" date="2012" name="Science">
        <title>The Paleozoic origin of enzymatic lignin decomposition reconstructed from 31 fungal genomes.</title>
        <authorList>
            <person name="Floudas D."/>
            <person name="Binder M."/>
            <person name="Riley R."/>
            <person name="Barry K."/>
            <person name="Blanchette R.A."/>
            <person name="Henrissat B."/>
            <person name="Martinez A.T."/>
            <person name="Otillar R."/>
            <person name="Spatafora J.W."/>
            <person name="Yadav J.S."/>
            <person name="Aerts A."/>
            <person name="Benoit I."/>
            <person name="Boyd A."/>
            <person name="Carlson A."/>
            <person name="Copeland A."/>
            <person name="Coutinho P.M."/>
            <person name="de Vries R.P."/>
            <person name="Ferreira P."/>
            <person name="Findley K."/>
            <person name="Foster B."/>
            <person name="Gaskell J."/>
            <person name="Glotzer D."/>
            <person name="Gorecki P."/>
            <person name="Heitman J."/>
            <person name="Hesse C."/>
            <person name="Hori C."/>
            <person name="Igarashi K."/>
            <person name="Jurgens J.A."/>
            <person name="Kallen N."/>
            <person name="Kersten P."/>
            <person name="Kohler A."/>
            <person name="Kuees U."/>
            <person name="Kumar T.K.A."/>
            <person name="Kuo A."/>
            <person name="LaButti K."/>
            <person name="Larrondo L.F."/>
            <person name="Lindquist E."/>
            <person name="Ling A."/>
            <person name="Lombard V."/>
            <person name="Lucas S."/>
            <person name="Lundell T."/>
            <person name="Martin R."/>
            <person name="McLaughlin D.J."/>
            <person name="Morgenstern I."/>
            <person name="Morin E."/>
            <person name="Murat C."/>
            <person name="Nagy L.G."/>
            <person name="Nolan M."/>
            <person name="Ohm R.A."/>
            <person name="Patyshakuliyeva A."/>
            <person name="Rokas A."/>
            <person name="Ruiz-Duenas F.J."/>
            <person name="Sabat G."/>
            <person name="Salamov A."/>
            <person name="Samejima M."/>
            <person name="Schmutz J."/>
            <person name="Slot J.C."/>
            <person name="St John F."/>
            <person name="Stenlid J."/>
            <person name="Sun H."/>
            <person name="Sun S."/>
            <person name="Syed K."/>
            <person name="Tsang A."/>
            <person name="Wiebenga A."/>
            <person name="Young D."/>
            <person name="Pisabarro A."/>
            <person name="Eastwood D.C."/>
            <person name="Martin F."/>
            <person name="Cullen D."/>
            <person name="Grigoriev I.V."/>
            <person name="Hibbett D.S."/>
        </authorList>
    </citation>
    <scope>NUCLEOTIDE SEQUENCE [LARGE SCALE GENOMIC DNA]</scope>
    <source>
        <strain evidence="1 2">LYAD-421 SS1</strain>
    </source>
</reference>
<proteinExistence type="predicted"/>
<dbReference type="KEGG" id="dsq:DICSQDRAFT_24869"/>
<dbReference type="HOGENOM" id="CLU_118269_1_2_1"/>
<feature type="non-terminal residue" evidence="1">
    <location>
        <position position="1"/>
    </location>
</feature>
<name>R7SKR5_DICSQ</name>
<dbReference type="PANTHER" id="PTHR33481:SF1">
    <property type="entry name" value="ENDONUCLEASE_EXONUCLEASE_PHOSPHATASE DOMAIN-CONTAINING PROTEIN-RELATED"/>
    <property type="match status" value="1"/>
</dbReference>
<dbReference type="GeneID" id="18841659"/>
<dbReference type="PANTHER" id="PTHR33481">
    <property type="entry name" value="REVERSE TRANSCRIPTASE"/>
    <property type="match status" value="1"/>
</dbReference>
<gene>
    <name evidence="1" type="ORF">DICSQDRAFT_24869</name>
</gene>
<sequence>RSLRAFKVPGPDGIPNEVYTHCDVTLTPILGRLFRATFDLKYYPDAWKISDTVVLRKPGKTDYTTAKSYRPIALLDCMSKIL</sequence>
<feature type="non-terminal residue" evidence="1">
    <location>
        <position position="82"/>
    </location>
</feature>
<evidence type="ECO:0000313" key="2">
    <source>
        <dbReference type="Proteomes" id="UP000053319"/>
    </source>
</evidence>
<organism evidence="1 2">
    <name type="scientific">Dichomitus squalens (strain LYAD-421)</name>
    <name type="common">Western red white-rot fungus</name>
    <dbReference type="NCBI Taxonomy" id="732165"/>
    <lineage>
        <taxon>Eukaryota</taxon>
        <taxon>Fungi</taxon>
        <taxon>Dikarya</taxon>
        <taxon>Basidiomycota</taxon>
        <taxon>Agaricomycotina</taxon>
        <taxon>Agaricomycetes</taxon>
        <taxon>Polyporales</taxon>
        <taxon>Polyporaceae</taxon>
        <taxon>Dichomitus</taxon>
    </lineage>
</organism>
<dbReference type="OMA" id="NEVYTHC"/>